<dbReference type="AlphaFoldDB" id="A0A8J2BP37"/>
<accession>A0A8J2BP37</accession>
<comment type="caution">
    <text evidence="1">The sequence shown here is derived from an EMBL/GenBank/DDBJ whole genome shotgun (WGS) entry which is preliminary data.</text>
</comment>
<gene>
    <name evidence="1" type="ORF">MPNT_190059</name>
</gene>
<evidence type="ECO:0000313" key="2">
    <source>
        <dbReference type="Proteomes" id="UP000663859"/>
    </source>
</evidence>
<dbReference type="EMBL" id="CAJNOB010000011">
    <property type="protein sequence ID" value="CAF0695490.1"/>
    <property type="molecule type" value="Genomic_DNA"/>
</dbReference>
<sequence>MRELPQDSSARSSTKRICWVLTLSPFQRDFTSFLEQLRKTLGDGHRVFVYCLDEGVRAGEILVEEAKRWPGLRIAVCAYGASRRRLPPQPGVLYAGLGTLAQWILSTEECRADGGDAERGQQRV</sequence>
<reference evidence="1" key="1">
    <citation type="submission" date="2021-02" db="EMBL/GenBank/DDBJ databases">
        <authorList>
            <person name="Cremers G."/>
            <person name="Picone N."/>
        </authorList>
    </citation>
    <scope>NUCLEOTIDE SEQUENCE</scope>
    <source>
        <strain evidence="1">PQ17</strain>
    </source>
</reference>
<dbReference type="Proteomes" id="UP000663859">
    <property type="component" value="Unassembled WGS sequence"/>
</dbReference>
<name>A0A8J2BP37_9BACT</name>
<proteinExistence type="predicted"/>
<protein>
    <submittedName>
        <fullName evidence="1">Uncharacterized protein</fullName>
    </submittedName>
</protein>
<evidence type="ECO:0000313" key="1">
    <source>
        <dbReference type="EMBL" id="CAF0695490.1"/>
    </source>
</evidence>
<organism evidence="1 2">
    <name type="scientific">Candidatus Methylacidithermus pantelleriae</name>
    <dbReference type="NCBI Taxonomy" id="2744239"/>
    <lineage>
        <taxon>Bacteria</taxon>
        <taxon>Pseudomonadati</taxon>
        <taxon>Verrucomicrobiota</taxon>
        <taxon>Methylacidiphilae</taxon>
        <taxon>Methylacidiphilales</taxon>
        <taxon>Methylacidiphilaceae</taxon>
        <taxon>Candidatus Methylacidithermus</taxon>
    </lineage>
</organism>
<keyword evidence="2" id="KW-1185">Reference proteome</keyword>